<evidence type="ECO:0000313" key="6">
    <source>
        <dbReference type="Proteomes" id="UP001501920"/>
    </source>
</evidence>
<dbReference type="PANTHER" id="PTHR46013">
    <property type="entry name" value="VASCULAR CELL ADHESION MOLECULE 1"/>
    <property type="match status" value="1"/>
</dbReference>
<dbReference type="AlphaFoldDB" id="A0AAR2KBZ4"/>
<reference evidence="5 6" key="1">
    <citation type="submission" date="2020-10" db="EMBL/GenBank/DDBJ databases">
        <title>Pygocentrus nattereri (red-bellied piranha) genome, fPygNat1, primary haplotype.</title>
        <authorList>
            <person name="Myers G."/>
            <person name="Meyer A."/>
            <person name="Karagic N."/>
            <person name="Pippel M."/>
            <person name="Winkler S."/>
            <person name="Tracey A."/>
            <person name="Wood J."/>
            <person name="Formenti G."/>
            <person name="Howe K."/>
            <person name="Fedrigo O."/>
            <person name="Jarvis E.D."/>
        </authorList>
    </citation>
    <scope>NUCLEOTIDE SEQUENCE [LARGE SCALE GENOMIC DNA]</scope>
</reference>
<evidence type="ECO:0000259" key="4">
    <source>
        <dbReference type="PROSITE" id="PS50835"/>
    </source>
</evidence>
<dbReference type="Ensembl" id="ENSPNAT00000048068.1">
    <property type="protein sequence ID" value="ENSPNAP00000061800.1"/>
    <property type="gene ID" value="ENSPNAG00000030116.1"/>
</dbReference>
<keyword evidence="2" id="KW-0812">Transmembrane</keyword>
<dbReference type="SMART" id="SM00409">
    <property type="entry name" value="IG"/>
    <property type="match status" value="2"/>
</dbReference>
<keyword evidence="1" id="KW-0393">Immunoglobulin domain</keyword>
<reference evidence="5" key="2">
    <citation type="submission" date="2025-08" db="UniProtKB">
        <authorList>
            <consortium name="Ensembl"/>
        </authorList>
    </citation>
    <scope>IDENTIFICATION</scope>
</reference>
<dbReference type="Pfam" id="PF00047">
    <property type="entry name" value="ig"/>
    <property type="match status" value="1"/>
</dbReference>
<evidence type="ECO:0000256" key="1">
    <source>
        <dbReference type="ARBA" id="ARBA00023319"/>
    </source>
</evidence>
<dbReference type="SUPFAM" id="SSF48726">
    <property type="entry name" value="Immunoglobulin"/>
    <property type="match status" value="2"/>
</dbReference>
<organism evidence="5 6">
    <name type="scientific">Pygocentrus nattereri</name>
    <name type="common">Red-bellied piranha</name>
    <dbReference type="NCBI Taxonomy" id="42514"/>
    <lineage>
        <taxon>Eukaryota</taxon>
        <taxon>Metazoa</taxon>
        <taxon>Chordata</taxon>
        <taxon>Craniata</taxon>
        <taxon>Vertebrata</taxon>
        <taxon>Euteleostomi</taxon>
        <taxon>Actinopterygii</taxon>
        <taxon>Neopterygii</taxon>
        <taxon>Teleostei</taxon>
        <taxon>Ostariophysi</taxon>
        <taxon>Characiformes</taxon>
        <taxon>Characoidei</taxon>
        <taxon>Pygocentrus</taxon>
    </lineage>
</organism>
<keyword evidence="3" id="KW-0732">Signal</keyword>
<keyword evidence="2" id="KW-1133">Transmembrane helix</keyword>
<dbReference type="InterPro" id="IPR003598">
    <property type="entry name" value="Ig_sub2"/>
</dbReference>
<dbReference type="GeneTree" id="ENSGT01010000222294"/>
<dbReference type="Gene3D" id="2.60.40.10">
    <property type="entry name" value="Immunoglobulins"/>
    <property type="match status" value="2"/>
</dbReference>
<proteinExistence type="predicted"/>
<dbReference type="PROSITE" id="PS50835">
    <property type="entry name" value="IG_LIKE"/>
    <property type="match status" value="1"/>
</dbReference>
<feature type="transmembrane region" description="Helical" evidence="2">
    <location>
        <begin position="236"/>
        <end position="260"/>
    </location>
</feature>
<dbReference type="PANTHER" id="PTHR46013:SF4">
    <property type="entry name" value="B-CELL RECEPTOR CD22-RELATED"/>
    <property type="match status" value="1"/>
</dbReference>
<protein>
    <submittedName>
        <fullName evidence="5">Sc:d156</fullName>
    </submittedName>
</protein>
<dbReference type="InterPro" id="IPR013783">
    <property type="entry name" value="Ig-like_fold"/>
</dbReference>
<dbReference type="InterPro" id="IPR007110">
    <property type="entry name" value="Ig-like_dom"/>
</dbReference>
<dbReference type="InterPro" id="IPR003599">
    <property type="entry name" value="Ig_sub"/>
</dbReference>
<evidence type="ECO:0000313" key="5">
    <source>
        <dbReference type="Ensembl" id="ENSPNAP00000061800.1"/>
    </source>
</evidence>
<feature type="chain" id="PRO_5043815146" evidence="3">
    <location>
        <begin position="31"/>
        <end position="263"/>
    </location>
</feature>
<reference evidence="5" key="3">
    <citation type="submission" date="2025-09" db="UniProtKB">
        <authorList>
            <consortium name="Ensembl"/>
        </authorList>
    </citation>
    <scope>IDENTIFICATION</scope>
</reference>
<sequence length="263" mass="29299">MLKSGMRSRGEMKMLHLLVLTLLTLTGVLSDDGWGVNYSEPICAVRGSDVISYTYFYPKSVKQVKNVLWCSMNSNSGRCYDGSYVYNSDSTAASGDFKYVGDKTSNCTLLISNVQFSHSGEYRFRFITDVKDRRWTGVPGVTLKVAVVQVSMIRLSGNGTLKEGDSVNLTCAVNCTLSSPQFVWFQNKERLTESGSVLHLPALTVRNSGNYFCALRNYEKFMSEIISLDVKGPFPVLGIVWIVLGVILFMLLVAILAVVYKRR</sequence>
<accession>A0AAR2KBZ4</accession>
<keyword evidence="2" id="KW-0472">Membrane</keyword>
<dbReference type="Proteomes" id="UP001501920">
    <property type="component" value="Chromosome 24"/>
</dbReference>
<feature type="domain" description="Ig-like" evidence="4">
    <location>
        <begin position="139"/>
        <end position="229"/>
    </location>
</feature>
<dbReference type="InterPro" id="IPR036179">
    <property type="entry name" value="Ig-like_dom_sf"/>
</dbReference>
<feature type="signal peptide" evidence="3">
    <location>
        <begin position="1"/>
        <end position="30"/>
    </location>
</feature>
<dbReference type="SMART" id="SM00408">
    <property type="entry name" value="IGc2"/>
    <property type="match status" value="1"/>
</dbReference>
<evidence type="ECO:0000256" key="2">
    <source>
        <dbReference type="SAM" id="Phobius"/>
    </source>
</evidence>
<evidence type="ECO:0000256" key="3">
    <source>
        <dbReference type="SAM" id="SignalP"/>
    </source>
</evidence>
<keyword evidence="6" id="KW-1185">Reference proteome</keyword>
<name>A0AAR2KBZ4_PYGNA</name>
<dbReference type="InterPro" id="IPR013151">
    <property type="entry name" value="Immunoglobulin_dom"/>
</dbReference>